<reference evidence="17 18" key="1">
    <citation type="submission" date="2020-10" db="EMBL/GenBank/DDBJ databases">
        <title>Blautia liquoris sp.nov., isolated from the mud in a fermentation cellar used for the production of Chinese strong-flavoured liquor.</title>
        <authorList>
            <person name="Lu L."/>
        </authorList>
    </citation>
    <scope>NUCLEOTIDE SEQUENCE [LARGE SCALE GENOMIC DNA]</scope>
    <source>
        <strain evidence="17 18">LZLJ-3</strain>
    </source>
</reference>
<evidence type="ECO:0000256" key="15">
    <source>
        <dbReference type="ARBA" id="ARBA00040883"/>
    </source>
</evidence>
<evidence type="ECO:0000256" key="6">
    <source>
        <dbReference type="ARBA" id="ARBA00012102"/>
    </source>
</evidence>
<dbReference type="Proteomes" id="UP000593601">
    <property type="component" value="Chromosome"/>
</dbReference>
<comment type="cofactor">
    <cofactor evidence="2">
        <name>K(+)</name>
        <dbReference type="ChEBI" id="CHEBI:29103"/>
    </cofactor>
</comment>
<dbReference type="GO" id="GO:0005737">
    <property type="term" value="C:cytoplasm"/>
    <property type="evidence" value="ECO:0007669"/>
    <property type="project" value="UniProtKB-SubCell"/>
</dbReference>
<evidence type="ECO:0000256" key="12">
    <source>
        <dbReference type="ARBA" id="ARBA00022958"/>
    </source>
</evidence>
<dbReference type="NCBIfam" id="NF009855">
    <property type="entry name" value="PRK13321.1"/>
    <property type="match status" value="1"/>
</dbReference>
<dbReference type="EC" id="2.7.1.33" evidence="6 16"/>
<dbReference type="InterPro" id="IPR043129">
    <property type="entry name" value="ATPase_NBD"/>
</dbReference>
<keyword evidence="18" id="KW-1185">Reference proteome</keyword>
<evidence type="ECO:0000256" key="3">
    <source>
        <dbReference type="ARBA" id="ARBA00004496"/>
    </source>
</evidence>
<dbReference type="NCBIfam" id="TIGR00671">
    <property type="entry name" value="baf"/>
    <property type="match status" value="1"/>
</dbReference>
<accession>A0A7M2RF09</accession>
<evidence type="ECO:0000256" key="10">
    <source>
        <dbReference type="ARBA" id="ARBA00022777"/>
    </source>
</evidence>
<evidence type="ECO:0000256" key="9">
    <source>
        <dbReference type="ARBA" id="ARBA00022741"/>
    </source>
</evidence>
<dbReference type="GO" id="GO:0005524">
    <property type="term" value="F:ATP binding"/>
    <property type="evidence" value="ECO:0007669"/>
    <property type="project" value="UniProtKB-UniRule"/>
</dbReference>
<protein>
    <recommendedName>
        <fullName evidence="15 16">Type III pantothenate kinase</fullName>
        <ecNumber evidence="6 16">2.7.1.33</ecNumber>
    </recommendedName>
    <alternativeName>
        <fullName evidence="16">PanK-III</fullName>
    </alternativeName>
    <alternativeName>
        <fullName evidence="16">Pantothenic acid kinase</fullName>
    </alternativeName>
</protein>
<comment type="function">
    <text evidence="16">Catalyzes the phosphorylation of pantothenate (Pan), the first step in CoA biosynthesis.</text>
</comment>
<name>A0A7M2RF09_9FIRM</name>
<evidence type="ECO:0000256" key="14">
    <source>
        <dbReference type="ARBA" id="ARBA00038036"/>
    </source>
</evidence>
<comment type="subcellular location">
    <subcellularLocation>
        <location evidence="3 16">Cytoplasm</location>
    </subcellularLocation>
</comment>
<comment type="cofactor">
    <cofactor evidence="16">
        <name>NH4(+)</name>
        <dbReference type="ChEBI" id="CHEBI:28938"/>
    </cofactor>
    <cofactor evidence="16">
        <name>K(+)</name>
        <dbReference type="ChEBI" id="CHEBI:29103"/>
    </cofactor>
    <text evidence="16">A monovalent cation. Ammonium or potassium.</text>
</comment>
<dbReference type="UniPathway" id="UPA00241">
    <property type="reaction ID" value="UER00352"/>
</dbReference>
<feature type="binding site" evidence="16">
    <location>
        <position position="129"/>
    </location>
    <ligand>
        <name>K(+)</name>
        <dbReference type="ChEBI" id="CHEBI:29103"/>
    </ligand>
</feature>
<dbReference type="GO" id="GO:0004594">
    <property type="term" value="F:pantothenate kinase activity"/>
    <property type="evidence" value="ECO:0007669"/>
    <property type="project" value="UniProtKB-UniRule"/>
</dbReference>
<dbReference type="Pfam" id="PF03309">
    <property type="entry name" value="Pan_kinase"/>
    <property type="match status" value="1"/>
</dbReference>
<sequence length="254" mass="27442">MLLVIDIGNTNVVVGCIDGREIFFEERLSTDRKRTELEYAIDIKNVLEIYEIAPSIIEGAIISSVVPQITDVVRRAIKKLIDKTPKVVGPGLKTGLNIVMDQPAQLGSDLVVDAVAAMADHPVPLIIIDMGTATTVSVVDHTKSYIGGMILPGIRTATDSLVSNAAQLQQISFDMPRKLIGSNTIECMQSGALYGNAAAIDGLIDRIEEEQKETCTVVATGGLAGYIVPLCRKEIIVDNNLLLKGLQIIYNKNR</sequence>
<comment type="pathway">
    <text evidence="4 16">Cofactor biosynthesis; coenzyme A biosynthesis; CoA from (R)-pantothenate: step 1/5.</text>
</comment>
<keyword evidence="7 16" id="KW-0963">Cytoplasm</keyword>
<keyword evidence="9 16" id="KW-0547">Nucleotide-binding</keyword>
<dbReference type="RefSeq" id="WP_193734529.1">
    <property type="nucleotide sequence ID" value="NZ_CP063304.1"/>
</dbReference>
<comment type="caution">
    <text evidence="16">Lacks conserved residue(s) required for the propagation of feature annotation.</text>
</comment>
<feature type="binding site" evidence="16">
    <location>
        <position position="132"/>
    </location>
    <ligand>
        <name>ATP</name>
        <dbReference type="ChEBI" id="CHEBI:30616"/>
    </ligand>
</feature>
<evidence type="ECO:0000256" key="2">
    <source>
        <dbReference type="ARBA" id="ARBA00001958"/>
    </source>
</evidence>
<keyword evidence="8 16" id="KW-0808">Transferase</keyword>
<comment type="subunit">
    <text evidence="5 16">Homodimer.</text>
</comment>
<dbReference type="PANTHER" id="PTHR34265">
    <property type="entry name" value="TYPE III PANTOTHENATE KINASE"/>
    <property type="match status" value="1"/>
</dbReference>
<organism evidence="17 18">
    <name type="scientific">Blautia liquoris</name>
    <dbReference type="NCBI Taxonomy" id="2779518"/>
    <lineage>
        <taxon>Bacteria</taxon>
        <taxon>Bacillati</taxon>
        <taxon>Bacillota</taxon>
        <taxon>Clostridia</taxon>
        <taxon>Lachnospirales</taxon>
        <taxon>Lachnospiraceae</taxon>
        <taxon>Blautia</taxon>
    </lineage>
</organism>
<evidence type="ECO:0000256" key="5">
    <source>
        <dbReference type="ARBA" id="ARBA00011738"/>
    </source>
</evidence>
<dbReference type="GO" id="GO:0015937">
    <property type="term" value="P:coenzyme A biosynthetic process"/>
    <property type="evidence" value="ECO:0007669"/>
    <property type="project" value="UniProtKB-UniRule"/>
</dbReference>
<evidence type="ECO:0000256" key="8">
    <source>
        <dbReference type="ARBA" id="ARBA00022679"/>
    </source>
</evidence>
<evidence type="ECO:0000256" key="13">
    <source>
        <dbReference type="ARBA" id="ARBA00022993"/>
    </source>
</evidence>
<evidence type="ECO:0000256" key="11">
    <source>
        <dbReference type="ARBA" id="ARBA00022840"/>
    </source>
</evidence>
<evidence type="ECO:0000256" key="16">
    <source>
        <dbReference type="HAMAP-Rule" id="MF_01274"/>
    </source>
</evidence>
<dbReference type="InterPro" id="IPR004619">
    <property type="entry name" value="Type_III_PanK"/>
</dbReference>
<dbReference type="AlphaFoldDB" id="A0A7M2RF09"/>
<feature type="active site" description="Proton acceptor" evidence="16">
    <location>
        <position position="109"/>
    </location>
</feature>
<dbReference type="Gene3D" id="3.30.420.40">
    <property type="match status" value="2"/>
</dbReference>
<feature type="binding site" evidence="16">
    <location>
        <begin position="107"/>
        <end position="110"/>
    </location>
    <ligand>
        <name>substrate</name>
    </ligand>
</feature>
<dbReference type="CDD" id="cd24015">
    <property type="entry name" value="ASKHA_NBD_PanK-III"/>
    <property type="match status" value="1"/>
</dbReference>
<dbReference type="HAMAP" id="MF_01274">
    <property type="entry name" value="Pantothen_kinase_3"/>
    <property type="match status" value="1"/>
</dbReference>
<feature type="binding site" evidence="16">
    <location>
        <begin position="6"/>
        <end position="13"/>
    </location>
    <ligand>
        <name>ATP</name>
        <dbReference type="ChEBI" id="CHEBI:30616"/>
    </ligand>
</feature>
<dbReference type="PANTHER" id="PTHR34265:SF1">
    <property type="entry name" value="TYPE III PANTOTHENATE KINASE"/>
    <property type="match status" value="1"/>
</dbReference>
<evidence type="ECO:0000256" key="4">
    <source>
        <dbReference type="ARBA" id="ARBA00005225"/>
    </source>
</evidence>
<keyword evidence="10 16" id="KW-0418">Kinase</keyword>
<evidence type="ECO:0000313" key="18">
    <source>
        <dbReference type="Proteomes" id="UP000593601"/>
    </source>
</evidence>
<dbReference type="EMBL" id="CP063304">
    <property type="protein sequence ID" value="QOV18167.1"/>
    <property type="molecule type" value="Genomic_DNA"/>
</dbReference>
<gene>
    <name evidence="16" type="primary">coaX</name>
    <name evidence="17" type="ORF">INP51_08910</name>
</gene>
<keyword evidence="16" id="KW-0479">Metal-binding</keyword>
<comment type="similarity">
    <text evidence="14 16">Belongs to the type III pantothenate kinase family.</text>
</comment>
<feature type="binding site" evidence="16">
    <location>
        <position position="184"/>
    </location>
    <ligand>
        <name>substrate</name>
    </ligand>
</feature>
<keyword evidence="11 16" id="KW-0067">ATP-binding</keyword>
<keyword evidence="12 16" id="KW-0630">Potassium</keyword>
<keyword evidence="13 16" id="KW-0173">Coenzyme A biosynthesis</keyword>
<evidence type="ECO:0000256" key="7">
    <source>
        <dbReference type="ARBA" id="ARBA00022490"/>
    </source>
</evidence>
<dbReference type="KEGG" id="bliq:INP51_08910"/>
<dbReference type="GO" id="GO:0046872">
    <property type="term" value="F:metal ion binding"/>
    <property type="evidence" value="ECO:0007669"/>
    <property type="project" value="UniProtKB-KW"/>
</dbReference>
<proteinExistence type="inferred from homology"/>
<evidence type="ECO:0000256" key="1">
    <source>
        <dbReference type="ARBA" id="ARBA00001206"/>
    </source>
</evidence>
<dbReference type="SUPFAM" id="SSF53067">
    <property type="entry name" value="Actin-like ATPase domain"/>
    <property type="match status" value="2"/>
</dbReference>
<evidence type="ECO:0000313" key="17">
    <source>
        <dbReference type="EMBL" id="QOV18167.1"/>
    </source>
</evidence>
<comment type="catalytic activity">
    <reaction evidence="1 16">
        <text>(R)-pantothenate + ATP = (R)-4'-phosphopantothenate + ADP + H(+)</text>
        <dbReference type="Rhea" id="RHEA:16373"/>
        <dbReference type="ChEBI" id="CHEBI:10986"/>
        <dbReference type="ChEBI" id="CHEBI:15378"/>
        <dbReference type="ChEBI" id="CHEBI:29032"/>
        <dbReference type="ChEBI" id="CHEBI:30616"/>
        <dbReference type="ChEBI" id="CHEBI:456216"/>
        <dbReference type="EC" id="2.7.1.33"/>
    </reaction>
</comment>